<dbReference type="RefSeq" id="WP_106454311.1">
    <property type="nucleotide sequence ID" value="NZ_PXYH01000022.1"/>
</dbReference>
<feature type="domain" description="HTH tetR-type" evidence="3">
    <location>
        <begin position="2"/>
        <end position="62"/>
    </location>
</feature>
<dbReference type="Proteomes" id="UP000242181">
    <property type="component" value="Unassembled WGS sequence"/>
</dbReference>
<keyword evidence="5" id="KW-1185">Reference proteome</keyword>
<reference evidence="4 5" key="1">
    <citation type="submission" date="2018-03" db="EMBL/GenBank/DDBJ databases">
        <title>The draft genome of Zobellella taiwanensis JCM 13381.</title>
        <authorList>
            <person name="Liu L."/>
            <person name="Li L."/>
            <person name="Wang T."/>
            <person name="Zhang X."/>
            <person name="Liang L."/>
        </authorList>
    </citation>
    <scope>NUCLEOTIDE SEQUENCE [LARGE SCALE GENOMIC DNA]</scope>
    <source>
        <strain evidence="4 5">JCM 13381</strain>
    </source>
</reference>
<dbReference type="PRINTS" id="PR00455">
    <property type="entry name" value="HTHTETR"/>
</dbReference>
<dbReference type="Pfam" id="PF22604">
    <property type="entry name" value="TetR_HI_0893_C"/>
    <property type="match status" value="1"/>
</dbReference>
<dbReference type="Pfam" id="PF00440">
    <property type="entry name" value="TetR_N"/>
    <property type="match status" value="1"/>
</dbReference>
<dbReference type="InterPro" id="IPR023772">
    <property type="entry name" value="DNA-bd_HTH_TetR-type_CS"/>
</dbReference>
<proteinExistence type="predicted"/>
<dbReference type="InterPro" id="IPR009057">
    <property type="entry name" value="Homeodomain-like_sf"/>
</dbReference>
<dbReference type="InterPro" id="IPR050109">
    <property type="entry name" value="HTH-type_TetR-like_transc_reg"/>
</dbReference>
<dbReference type="PANTHER" id="PTHR30055">
    <property type="entry name" value="HTH-TYPE TRANSCRIPTIONAL REGULATOR RUTR"/>
    <property type="match status" value="1"/>
</dbReference>
<dbReference type="GO" id="GO:0003700">
    <property type="term" value="F:DNA-binding transcription factor activity"/>
    <property type="evidence" value="ECO:0007669"/>
    <property type="project" value="TreeGrafter"/>
</dbReference>
<evidence type="ECO:0000313" key="5">
    <source>
        <dbReference type="Proteomes" id="UP000242181"/>
    </source>
</evidence>
<dbReference type="PROSITE" id="PS50977">
    <property type="entry name" value="HTH_TETR_2"/>
    <property type="match status" value="1"/>
</dbReference>
<dbReference type="PANTHER" id="PTHR30055:SF207">
    <property type="entry name" value="HTH-TYPE TRANSCRIPTIONAL REPRESSOR FATR"/>
    <property type="match status" value="1"/>
</dbReference>
<evidence type="ECO:0000313" key="4">
    <source>
        <dbReference type="EMBL" id="PSJ38634.1"/>
    </source>
</evidence>
<protein>
    <submittedName>
        <fullName evidence="4">TetR family transcriptional regulator</fullName>
    </submittedName>
</protein>
<dbReference type="InterPro" id="IPR036271">
    <property type="entry name" value="Tet_transcr_reg_TetR-rel_C_sf"/>
</dbReference>
<feature type="DNA-binding region" description="H-T-H motif" evidence="2">
    <location>
        <begin position="25"/>
        <end position="44"/>
    </location>
</feature>
<organism evidence="4 5">
    <name type="scientific">Zobellella taiwanensis</name>
    <dbReference type="NCBI Taxonomy" id="347535"/>
    <lineage>
        <taxon>Bacteria</taxon>
        <taxon>Pseudomonadati</taxon>
        <taxon>Pseudomonadota</taxon>
        <taxon>Gammaproteobacteria</taxon>
        <taxon>Aeromonadales</taxon>
        <taxon>Aeromonadaceae</taxon>
        <taxon>Zobellella</taxon>
    </lineage>
</organism>
<accession>A0A2P7QKZ5</accession>
<dbReference type="AlphaFoldDB" id="A0A2P7QKZ5"/>
<evidence type="ECO:0000256" key="2">
    <source>
        <dbReference type="PROSITE-ProRule" id="PRU00335"/>
    </source>
</evidence>
<name>A0A2P7QKZ5_9GAMM</name>
<dbReference type="OrthoDB" id="63332at2"/>
<dbReference type="SUPFAM" id="SSF46689">
    <property type="entry name" value="Homeodomain-like"/>
    <property type="match status" value="1"/>
</dbReference>
<dbReference type="Gene3D" id="1.10.357.10">
    <property type="entry name" value="Tetracycline Repressor, domain 2"/>
    <property type="match status" value="1"/>
</dbReference>
<keyword evidence="1 2" id="KW-0238">DNA-binding</keyword>
<gene>
    <name evidence="4" type="ORF">C7I36_13965</name>
</gene>
<dbReference type="SUPFAM" id="SSF48498">
    <property type="entry name" value="Tetracyclin repressor-like, C-terminal domain"/>
    <property type="match status" value="1"/>
</dbReference>
<dbReference type="GO" id="GO:0000976">
    <property type="term" value="F:transcription cis-regulatory region binding"/>
    <property type="evidence" value="ECO:0007669"/>
    <property type="project" value="TreeGrafter"/>
</dbReference>
<dbReference type="PROSITE" id="PS01081">
    <property type="entry name" value="HTH_TETR_1"/>
    <property type="match status" value="1"/>
</dbReference>
<sequence length="188" mass="22011">MTDKRERILNAAEALIAHYGFQGMSMQLVARQADVATGTIYRYFKDKESLLRCVHEERLQEVSVALLAGLDSGPPSYQQFRTLWLNCIRYLLDNPDCLMYRVQYEASPLFNREEEKQMDERYFKPVFEFFERGREAGIFRNIPAELLGFLALENLMLLTQKHTKGCIRLEESLYDELIDAAWNAILKR</sequence>
<dbReference type="InterPro" id="IPR054422">
    <property type="entry name" value="TetR-like_HI_0893_C"/>
</dbReference>
<dbReference type="EMBL" id="PXYH01000022">
    <property type="protein sequence ID" value="PSJ38634.1"/>
    <property type="molecule type" value="Genomic_DNA"/>
</dbReference>
<evidence type="ECO:0000256" key="1">
    <source>
        <dbReference type="ARBA" id="ARBA00023125"/>
    </source>
</evidence>
<dbReference type="InterPro" id="IPR001647">
    <property type="entry name" value="HTH_TetR"/>
</dbReference>
<evidence type="ECO:0000259" key="3">
    <source>
        <dbReference type="PROSITE" id="PS50977"/>
    </source>
</evidence>
<comment type="caution">
    <text evidence="4">The sequence shown here is derived from an EMBL/GenBank/DDBJ whole genome shotgun (WGS) entry which is preliminary data.</text>
</comment>